<dbReference type="EMBL" id="PDCK01000043">
    <property type="protein sequence ID" value="PRQ29799.1"/>
    <property type="molecule type" value="Genomic_DNA"/>
</dbReference>
<proteinExistence type="predicted"/>
<dbReference type="Proteomes" id="UP000238479">
    <property type="component" value="Chromosome 5"/>
</dbReference>
<accession>A0A2P6Q6L4</accession>
<evidence type="ECO:0000313" key="1">
    <source>
        <dbReference type="EMBL" id="PRQ29799.1"/>
    </source>
</evidence>
<evidence type="ECO:0000313" key="2">
    <source>
        <dbReference type="Proteomes" id="UP000238479"/>
    </source>
</evidence>
<comment type="caution">
    <text evidence="1">The sequence shown here is derived from an EMBL/GenBank/DDBJ whole genome shotgun (WGS) entry which is preliminary data.</text>
</comment>
<name>A0A2P6Q6L4_ROSCH</name>
<dbReference type="OrthoDB" id="10325650at2759"/>
<organism evidence="1 2">
    <name type="scientific">Rosa chinensis</name>
    <name type="common">China rose</name>
    <dbReference type="NCBI Taxonomy" id="74649"/>
    <lineage>
        <taxon>Eukaryota</taxon>
        <taxon>Viridiplantae</taxon>
        <taxon>Streptophyta</taxon>
        <taxon>Embryophyta</taxon>
        <taxon>Tracheophyta</taxon>
        <taxon>Spermatophyta</taxon>
        <taxon>Magnoliopsida</taxon>
        <taxon>eudicotyledons</taxon>
        <taxon>Gunneridae</taxon>
        <taxon>Pentapetalae</taxon>
        <taxon>rosids</taxon>
        <taxon>fabids</taxon>
        <taxon>Rosales</taxon>
        <taxon>Rosaceae</taxon>
        <taxon>Rosoideae</taxon>
        <taxon>Rosoideae incertae sedis</taxon>
        <taxon>Rosa</taxon>
    </lineage>
</organism>
<gene>
    <name evidence="1" type="ORF">RchiOBHm_Chr5g0017741</name>
</gene>
<sequence length="252" mass="28828">MALSSMRNLARSGLPLPLFRTQFERTRLERTQFVRTFWKSSKGRMEKDLEEKLKQLIDQGIKVEIVEDGNQPRGTYTIEVHPHTLKVMEVWGKQMKILGMLSDLYILAEVKLTLNESGLLASLYQHGPIATWRAVAQRMKGKAIDSAHELKITETWLDRIGPLAKEVSTVLIICQKQKKTASQPEEGSLEVLPHDFGSILIKLSQLRLKWKVIASLESVTLMDDSEMEDMNEIESIIRDVHKVVVIQQLLQK</sequence>
<protein>
    <submittedName>
        <fullName evidence="1">Uncharacterized protein</fullName>
    </submittedName>
</protein>
<reference evidence="1 2" key="1">
    <citation type="journal article" date="2018" name="Nat. Genet.">
        <title>The Rosa genome provides new insights in the design of modern roses.</title>
        <authorList>
            <person name="Bendahmane M."/>
        </authorList>
    </citation>
    <scope>NUCLEOTIDE SEQUENCE [LARGE SCALE GENOMIC DNA]</scope>
    <source>
        <strain evidence="2">cv. Old Blush</strain>
    </source>
</reference>
<keyword evidence="2" id="KW-1185">Reference proteome</keyword>
<dbReference type="AlphaFoldDB" id="A0A2P6Q6L4"/>
<dbReference type="Gramene" id="PRQ29799">
    <property type="protein sequence ID" value="PRQ29799"/>
    <property type="gene ID" value="RchiOBHm_Chr5g0017741"/>
</dbReference>